<comment type="caution">
    <text evidence="1">The sequence shown here is derived from an EMBL/GenBank/DDBJ whole genome shotgun (WGS) entry which is preliminary data.</text>
</comment>
<dbReference type="Proteomes" id="UP000277671">
    <property type="component" value="Unassembled WGS sequence"/>
</dbReference>
<dbReference type="EMBL" id="RBKT01000001">
    <property type="protein sequence ID" value="RKR87478.1"/>
    <property type="molecule type" value="Genomic_DNA"/>
</dbReference>
<reference evidence="1 2" key="1">
    <citation type="submission" date="2018-10" db="EMBL/GenBank/DDBJ databases">
        <title>Sequencing the genomes of 1000 actinobacteria strains.</title>
        <authorList>
            <person name="Klenk H.-P."/>
        </authorList>
    </citation>
    <scope>NUCLEOTIDE SEQUENCE [LARGE SCALE GENOMIC DNA]</scope>
    <source>
        <strain evidence="1 2">DSM 45175</strain>
    </source>
</reference>
<organism evidence="1 2">
    <name type="scientific">Micromonospora pisi</name>
    <dbReference type="NCBI Taxonomy" id="589240"/>
    <lineage>
        <taxon>Bacteria</taxon>
        <taxon>Bacillati</taxon>
        <taxon>Actinomycetota</taxon>
        <taxon>Actinomycetes</taxon>
        <taxon>Micromonosporales</taxon>
        <taxon>Micromonosporaceae</taxon>
        <taxon>Micromonospora</taxon>
    </lineage>
</organism>
<proteinExistence type="predicted"/>
<protein>
    <submittedName>
        <fullName evidence="1">Uncharacterized protein</fullName>
    </submittedName>
</protein>
<name>A0A495JFY9_9ACTN</name>
<keyword evidence="2" id="KW-1185">Reference proteome</keyword>
<evidence type="ECO:0000313" key="1">
    <source>
        <dbReference type="EMBL" id="RKR87478.1"/>
    </source>
</evidence>
<gene>
    <name evidence="1" type="ORF">BDK92_1756</name>
</gene>
<sequence length="40" mass="4784">MQVTRWLLDRNAVCCRGRFVAFTTKTPQNVARLHLFEQYL</sequence>
<evidence type="ECO:0000313" key="2">
    <source>
        <dbReference type="Proteomes" id="UP000277671"/>
    </source>
</evidence>
<accession>A0A495JFY9</accession>
<dbReference type="AlphaFoldDB" id="A0A495JFY9"/>